<accession>A0ABX7L7Q4</accession>
<evidence type="ECO:0000313" key="1">
    <source>
        <dbReference type="EMBL" id="QSF43024.1"/>
    </source>
</evidence>
<dbReference type="Proteomes" id="UP000663452">
    <property type="component" value="Chromosome"/>
</dbReference>
<reference evidence="1 2" key="1">
    <citation type="submission" date="2021-02" db="EMBL/GenBank/DDBJ databases">
        <title>Paenibacillus tianjinensis sp. nov.</title>
        <authorList>
            <person name="Liu H."/>
        </authorList>
    </citation>
    <scope>NUCLEOTIDE SEQUENCE [LARGE SCALE GENOMIC DNA]</scope>
    <source>
        <strain evidence="1 2">TB2019</strain>
    </source>
</reference>
<sequence>MDKKTLAALKKLYRYDNSGYDAERGVSLYRLDSLSLEERRLLMQYGWEANELEWITHDEGNRKLMALQSDERLSWSGIAGAFIAGVGGSFPRGISPLMSYHRMLQMKEHEYVQAKRFICCKTCGFHKDQWENISYIRYTLHLGNVYGSSTTGAYADLTEIAELLEHSPIVPAAANIELFRQLIESLDSAPPDETPGQFEKRLTSSRLLKGTAGTRRGILQSLAVLGVLPNQILTLTPGQWTNTEEMLNGELHLNNTRGRSDMEMPWAGWQGKLGVNNAVLDQLFGEFL</sequence>
<name>A0ABX7L7Q4_9BACL</name>
<dbReference type="RefSeq" id="WP_206100683.1">
    <property type="nucleotide sequence ID" value="NZ_CP070969.1"/>
</dbReference>
<organism evidence="1 2">
    <name type="scientific">Paenibacillus tianjinensis</name>
    <dbReference type="NCBI Taxonomy" id="2810347"/>
    <lineage>
        <taxon>Bacteria</taxon>
        <taxon>Bacillati</taxon>
        <taxon>Bacillota</taxon>
        <taxon>Bacilli</taxon>
        <taxon>Bacillales</taxon>
        <taxon>Paenibacillaceae</taxon>
        <taxon>Paenibacillus</taxon>
    </lineage>
</organism>
<evidence type="ECO:0000313" key="2">
    <source>
        <dbReference type="Proteomes" id="UP000663452"/>
    </source>
</evidence>
<proteinExistence type="predicted"/>
<protein>
    <submittedName>
        <fullName evidence="1">Uncharacterized protein</fullName>
    </submittedName>
</protein>
<dbReference type="EMBL" id="CP070969">
    <property type="protein sequence ID" value="QSF43024.1"/>
    <property type="molecule type" value="Genomic_DNA"/>
</dbReference>
<gene>
    <name evidence="1" type="ORF">JRJ22_17200</name>
</gene>
<keyword evidence="2" id="KW-1185">Reference proteome</keyword>